<dbReference type="SUPFAM" id="SSF51905">
    <property type="entry name" value="FAD/NAD(P)-binding domain"/>
    <property type="match status" value="1"/>
</dbReference>
<reference evidence="15" key="1">
    <citation type="submission" date="2022-03" db="EMBL/GenBank/DDBJ databases">
        <title>Draft Genome Sequence of Firmicute Strain S0AB, a Heterotrophic Iron/Sulfur-Oxidizing Extreme Acidophile.</title>
        <authorList>
            <person name="Vergara E."/>
            <person name="Pakostova E."/>
            <person name="Johnson D.B."/>
            <person name="Holmes D.S."/>
        </authorList>
    </citation>
    <scope>NUCLEOTIDE SEQUENCE</scope>
    <source>
        <strain evidence="15">S0AB</strain>
    </source>
</reference>
<dbReference type="GO" id="GO:0009435">
    <property type="term" value="P:NAD+ biosynthetic process"/>
    <property type="evidence" value="ECO:0007669"/>
    <property type="project" value="InterPro"/>
</dbReference>
<dbReference type="EMBL" id="JALBUF010000008">
    <property type="protein sequence ID" value="MCI0184052.1"/>
    <property type="molecule type" value="Genomic_DNA"/>
</dbReference>
<keyword evidence="6 12" id="KW-0285">Flavoprotein</keyword>
<dbReference type="Gene3D" id="3.90.700.10">
    <property type="entry name" value="Succinate dehydrogenase/fumarate reductase flavoprotein, catalytic domain"/>
    <property type="match status" value="1"/>
</dbReference>
<dbReference type="RefSeq" id="WP_241715240.1">
    <property type="nucleotide sequence ID" value="NZ_JALBUF010000008.1"/>
</dbReference>
<dbReference type="Gene3D" id="3.50.50.60">
    <property type="entry name" value="FAD/NAD(P)-binding domain"/>
    <property type="match status" value="1"/>
</dbReference>
<evidence type="ECO:0000256" key="9">
    <source>
        <dbReference type="ARBA" id="ARBA00023002"/>
    </source>
</evidence>
<dbReference type="AlphaFoldDB" id="A0A9X1VAF4"/>
<evidence type="ECO:0000313" key="16">
    <source>
        <dbReference type="Proteomes" id="UP001139263"/>
    </source>
</evidence>
<evidence type="ECO:0000256" key="5">
    <source>
        <dbReference type="ARBA" id="ARBA00021901"/>
    </source>
</evidence>
<dbReference type="InterPro" id="IPR037099">
    <property type="entry name" value="Fum_R/Succ_DH_flav-like_C_sf"/>
</dbReference>
<dbReference type="PANTHER" id="PTHR42716">
    <property type="entry name" value="L-ASPARTATE OXIDASE"/>
    <property type="match status" value="1"/>
</dbReference>
<evidence type="ECO:0000256" key="7">
    <source>
        <dbReference type="ARBA" id="ARBA00022642"/>
    </source>
</evidence>
<comment type="caution">
    <text evidence="15">The sequence shown here is derived from an EMBL/GenBank/DDBJ whole genome shotgun (WGS) entry which is preliminary data.</text>
</comment>
<evidence type="ECO:0000256" key="3">
    <source>
        <dbReference type="ARBA" id="ARBA00008562"/>
    </source>
</evidence>
<dbReference type="GO" id="GO:0008734">
    <property type="term" value="F:L-aspartate oxidase activity"/>
    <property type="evidence" value="ECO:0007669"/>
    <property type="project" value="UniProtKB-UniRule"/>
</dbReference>
<dbReference type="SUPFAM" id="SSF56425">
    <property type="entry name" value="Succinate dehydrogenase/fumarate reductase flavoprotein, catalytic domain"/>
    <property type="match status" value="1"/>
</dbReference>
<dbReference type="Pfam" id="PF00890">
    <property type="entry name" value="FAD_binding_2"/>
    <property type="match status" value="1"/>
</dbReference>
<proteinExistence type="inferred from homology"/>
<dbReference type="NCBIfam" id="TIGR00551">
    <property type="entry name" value="nadB"/>
    <property type="match status" value="1"/>
</dbReference>
<evidence type="ECO:0000313" key="15">
    <source>
        <dbReference type="EMBL" id="MCI0184052.1"/>
    </source>
</evidence>
<keyword evidence="7 12" id="KW-0662">Pyridine nucleotide biosynthesis</keyword>
<organism evidence="15 16">
    <name type="scientific">Sulfoacidibacillus ferrooxidans</name>
    <dbReference type="NCBI Taxonomy" id="2005001"/>
    <lineage>
        <taxon>Bacteria</taxon>
        <taxon>Bacillati</taxon>
        <taxon>Bacillota</taxon>
        <taxon>Bacilli</taxon>
        <taxon>Bacillales</taxon>
        <taxon>Alicyclobacillaceae</taxon>
        <taxon>Sulfoacidibacillus</taxon>
    </lineage>
</organism>
<dbReference type="PANTHER" id="PTHR42716:SF2">
    <property type="entry name" value="L-ASPARTATE OXIDASE, CHLOROPLASTIC"/>
    <property type="match status" value="1"/>
</dbReference>
<dbReference type="Gene3D" id="1.20.58.100">
    <property type="entry name" value="Fumarate reductase/succinate dehydrogenase flavoprotein-like, C-terminal domain"/>
    <property type="match status" value="1"/>
</dbReference>
<dbReference type="PRINTS" id="PR00411">
    <property type="entry name" value="PNDRDTASEI"/>
</dbReference>
<evidence type="ECO:0000256" key="12">
    <source>
        <dbReference type="RuleBase" id="RU362049"/>
    </source>
</evidence>
<keyword evidence="16" id="KW-1185">Reference proteome</keyword>
<evidence type="ECO:0000256" key="2">
    <source>
        <dbReference type="ARBA" id="ARBA00004950"/>
    </source>
</evidence>
<dbReference type="Proteomes" id="UP001139263">
    <property type="component" value="Unassembled WGS sequence"/>
</dbReference>
<name>A0A9X1VAF4_9BACL</name>
<evidence type="ECO:0000259" key="14">
    <source>
        <dbReference type="Pfam" id="PF02910"/>
    </source>
</evidence>
<dbReference type="InterPro" id="IPR015939">
    <property type="entry name" value="Fum_Rdtase/Succ_DH_flav-like_C"/>
</dbReference>
<comment type="function">
    <text evidence="12">Catalyzes the oxidation of L-aspartate to iminoaspartate.</text>
</comment>
<dbReference type="InterPro" id="IPR005288">
    <property type="entry name" value="NadB"/>
</dbReference>
<keyword evidence="9 12" id="KW-0560">Oxidoreductase</keyword>
<evidence type="ECO:0000256" key="11">
    <source>
        <dbReference type="NCBIfam" id="TIGR00551"/>
    </source>
</evidence>
<dbReference type="PRINTS" id="PR00368">
    <property type="entry name" value="FADPNR"/>
</dbReference>
<dbReference type="SUPFAM" id="SSF46977">
    <property type="entry name" value="Succinate dehydrogenase/fumarate reductase flavoprotein C-terminal domain"/>
    <property type="match status" value="1"/>
</dbReference>
<dbReference type="GO" id="GO:0033765">
    <property type="term" value="F:steroid dehydrogenase activity, acting on the CH-CH group of donors"/>
    <property type="evidence" value="ECO:0007669"/>
    <property type="project" value="UniProtKB-ARBA"/>
</dbReference>
<comment type="catalytic activity">
    <reaction evidence="10">
        <text>L-aspartate + O2 = iminosuccinate + H2O2</text>
        <dbReference type="Rhea" id="RHEA:25876"/>
        <dbReference type="ChEBI" id="CHEBI:15379"/>
        <dbReference type="ChEBI" id="CHEBI:16240"/>
        <dbReference type="ChEBI" id="CHEBI:29991"/>
        <dbReference type="ChEBI" id="CHEBI:77875"/>
        <dbReference type="EC" id="1.4.3.16"/>
    </reaction>
    <physiologicalReaction direction="left-to-right" evidence="10">
        <dbReference type="Rhea" id="RHEA:25877"/>
    </physiologicalReaction>
</comment>
<dbReference type="InterPro" id="IPR027477">
    <property type="entry name" value="Succ_DH/fumarate_Rdtase_cat_sf"/>
</dbReference>
<feature type="domain" description="FAD-dependent oxidoreductase 2 FAD-binding" evidence="13">
    <location>
        <begin position="8"/>
        <end position="378"/>
    </location>
</feature>
<evidence type="ECO:0000256" key="10">
    <source>
        <dbReference type="ARBA" id="ARBA00048305"/>
    </source>
</evidence>
<sequence>MVTHIDTDFIIVGTGIAGLMSSLRAAEYGRVILVTNGELQASNSMLAQGGIAAVQGDDDHVLLHIQDTLQTGQGLSERDIVQMIVSMAPDVITQLRRLGVVFDGDATGHPHLGMEGAHSRQRILHIGGDQTGKGILKELTKHVQSHPNIEIYPHTYVYDLQISCGECTGIWAIHDDHHILHMNARAIVLATGGLGQLFSYTTNHSLALGDGYVLAQRAGATLRDMEFIQFHPTGFRSHRKTDKNVPLISEAVRGEGALLVDEHETPFMHRYHQHKDLAARDIVARAIYSEMQAGRDIFLDARNIPDFAQRFPTIFHTCMDSGINPQMQLMPVVPVAHYAMGGVQTDSYGHTSILRLFAIGEVASVGLHGANRLASNSLLEGLVMAERVISQMVALPPVPPSSTLSDSLLSSSELNNFMTHPSDHVLEKVQQTMWGHVGIVRDQEHLSFALKELSNELIKLPKVPDANRTVVTAAIYVTRAALWRKESRGAHFRSDFPFKSTLFEKHSTQVKETQHEPVARTANH</sequence>
<dbReference type="InterPro" id="IPR036188">
    <property type="entry name" value="FAD/NAD-bd_sf"/>
</dbReference>
<keyword evidence="8 12" id="KW-0274">FAD</keyword>
<gene>
    <name evidence="15" type="primary">nadB</name>
    <name evidence="15" type="ORF">MM817_02347</name>
</gene>
<comment type="cofactor">
    <cofactor evidence="1 12">
        <name>FAD</name>
        <dbReference type="ChEBI" id="CHEBI:57692"/>
    </cofactor>
</comment>
<evidence type="ECO:0000256" key="1">
    <source>
        <dbReference type="ARBA" id="ARBA00001974"/>
    </source>
</evidence>
<dbReference type="EC" id="1.4.3.16" evidence="4 11"/>
<dbReference type="GO" id="GO:0005737">
    <property type="term" value="C:cytoplasm"/>
    <property type="evidence" value="ECO:0007669"/>
    <property type="project" value="UniProtKB-SubCell"/>
</dbReference>
<evidence type="ECO:0000256" key="6">
    <source>
        <dbReference type="ARBA" id="ARBA00022630"/>
    </source>
</evidence>
<evidence type="ECO:0000256" key="4">
    <source>
        <dbReference type="ARBA" id="ARBA00012173"/>
    </source>
</evidence>
<dbReference type="InterPro" id="IPR003953">
    <property type="entry name" value="FAD-dep_OxRdtase_2_FAD-bd"/>
</dbReference>
<protein>
    <recommendedName>
        <fullName evidence="5 11">L-aspartate oxidase</fullName>
        <ecNumber evidence="4 11">1.4.3.16</ecNumber>
    </recommendedName>
</protein>
<comment type="subcellular location">
    <subcellularLocation>
        <location evidence="12">Cytoplasm</location>
    </subcellularLocation>
</comment>
<accession>A0A9X1VAF4</accession>
<evidence type="ECO:0000259" key="13">
    <source>
        <dbReference type="Pfam" id="PF00890"/>
    </source>
</evidence>
<dbReference type="FunFam" id="3.90.700.10:FF:000002">
    <property type="entry name" value="L-aspartate oxidase"/>
    <property type="match status" value="1"/>
</dbReference>
<comment type="pathway">
    <text evidence="2 12">Cofactor biosynthesis; NAD(+) biosynthesis; iminoaspartate from L-aspartate (oxidase route): step 1/1.</text>
</comment>
<dbReference type="Pfam" id="PF02910">
    <property type="entry name" value="Succ_DH_flav_C"/>
    <property type="match status" value="1"/>
</dbReference>
<comment type="similarity">
    <text evidence="3 12">Belongs to the FAD-dependent oxidoreductase 2 family. NadB subfamily.</text>
</comment>
<feature type="domain" description="Fumarate reductase/succinate dehydrogenase flavoprotein-like C-terminal" evidence="14">
    <location>
        <begin position="427"/>
        <end position="510"/>
    </location>
</feature>
<evidence type="ECO:0000256" key="8">
    <source>
        <dbReference type="ARBA" id="ARBA00022827"/>
    </source>
</evidence>